<feature type="domain" description="HTH LytTR-type" evidence="1">
    <location>
        <begin position="1"/>
        <end position="66"/>
    </location>
</feature>
<dbReference type="Proteomes" id="UP000198565">
    <property type="component" value="Unassembled WGS sequence"/>
</dbReference>
<evidence type="ECO:0000313" key="2">
    <source>
        <dbReference type="EMBL" id="SFM34035.1"/>
    </source>
</evidence>
<keyword evidence="3" id="KW-1185">Reference proteome</keyword>
<dbReference type="GO" id="GO:0003677">
    <property type="term" value="F:DNA binding"/>
    <property type="evidence" value="ECO:0007669"/>
    <property type="project" value="UniProtKB-KW"/>
</dbReference>
<sequence>MKLYEVEEMLQQSGFIRFSKSVVGNINQIDRFELSFNGNLCVYFKSGSKEYVSRKYVHDLKSQIVEGGEYNDR</sequence>
<dbReference type="InterPro" id="IPR007492">
    <property type="entry name" value="LytTR_DNA-bd_dom"/>
</dbReference>
<dbReference type="EMBL" id="FOTR01000014">
    <property type="protein sequence ID" value="SFM34035.1"/>
    <property type="molecule type" value="Genomic_DNA"/>
</dbReference>
<dbReference type="PROSITE" id="PS50930">
    <property type="entry name" value="HTH_LYTTR"/>
    <property type="match status" value="1"/>
</dbReference>
<reference evidence="3" key="1">
    <citation type="submission" date="2016-10" db="EMBL/GenBank/DDBJ databases">
        <authorList>
            <person name="Varghese N."/>
            <person name="Submissions S."/>
        </authorList>
    </citation>
    <scope>NUCLEOTIDE SEQUENCE [LARGE SCALE GENOMIC DNA]</scope>
    <source>
        <strain evidence="3">CGMCC 1.4250</strain>
    </source>
</reference>
<dbReference type="STRING" id="334253.SAMN04487943_11425"/>
<accession>A0A1I4Q306</accession>
<proteinExistence type="predicted"/>
<dbReference type="AlphaFoldDB" id="A0A1I4Q306"/>
<evidence type="ECO:0000259" key="1">
    <source>
        <dbReference type="PROSITE" id="PS50930"/>
    </source>
</evidence>
<organism evidence="2 3">
    <name type="scientific">Gracilibacillus orientalis</name>
    <dbReference type="NCBI Taxonomy" id="334253"/>
    <lineage>
        <taxon>Bacteria</taxon>
        <taxon>Bacillati</taxon>
        <taxon>Bacillota</taxon>
        <taxon>Bacilli</taxon>
        <taxon>Bacillales</taxon>
        <taxon>Bacillaceae</taxon>
        <taxon>Gracilibacillus</taxon>
    </lineage>
</organism>
<keyword evidence="2" id="KW-0238">DNA-binding</keyword>
<evidence type="ECO:0000313" key="3">
    <source>
        <dbReference type="Proteomes" id="UP000198565"/>
    </source>
</evidence>
<dbReference type="Pfam" id="PF04397">
    <property type="entry name" value="LytTR"/>
    <property type="match status" value="1"/>
</dbReference>
<gene>
    <name evidence="2" type="ORF">SAMN04487943_11425</name>
</gene>
<protein>
    <submittedName>
        <fullName evidence="2">LytTr DNA-binding domain-containing protein</fullName>
    </submittedName>
</protein>
<dbReference type="Gene3D" id="2.40.50.1020">
    <property type="entry name" value="LytTr DNA-binding domain"/>
    <property type="match status" value="1"/>
</dbReference>
<name>A0A1I4Q306_9BACI</name>